<dbReference type="PANTHER" id="PTHR47359:SF3">
    <property type="entry name" value="NLP_P60 DOMAIN-CONTAINING PROTEIN-RELATED"/>
    <property type="match status" value="1"/>
</dbReference>
<dbReference type="Gene3D" id="3.90.1720.10">
    <property type="entry name" value="endopeptidase domain like (from Nostoc punctiforme)"/>
    <property type="match status" value="1"/>
</dbReference>
<dbReference type="RefSeq" id="WP_198737168.1">
    <property type="nucleotide sequence ID" value="NZ_JAEIOT010000016.1"/>
</dbReference>
<dbReference type="PROSITE" id="PS51935">
    <property type="entry name" value="NLPC_P60"/>
    <property type="match status" value="1"/>
</dbReference>
<evidence type="ECO:0000256" key="5">
    <source>
        <dbReference type="SAM" id="MobiDB-lite"/>
    </source>
</evidence>
<keyword evidence="3" id="KW-0378">Hydrolase</keyword>
<dbReference type="EMBL" id="JAEIOT010000016">
    <property type="protein sequence ID" value="MBI9001711.1"/>
    <property type="molecule type" value="Genomic_DNA"/>
</dbReference>
<dbReference type="SUPFAM" id="SSF54001">
    <property type="entry name" value="Cysteine proteinases"/>
    <property type="match status" value="1"/>
</dbReference>
<reference evidence="7 8" key="1">
    <citation type="submission" date="2020-12" db="EMBL/GenBank/DDBJ databases">
        <title>Genome public.</title>
        <authorList>
            <person name="Sun Q."/>
        </authorList>
    </citation>
    <scope>NUCLEOTIDE SEQUENCE [LARGE SCALE GENOMIC DNA]</scope>
    <source>
        <strain evidence="7 8">CCM 8864</strain>
    </source>
</reference>
<comment type="caution">
    <text evidence="7">The sequence shown here is derived from an EMBL/GenBank/DDBJ whole genome shotgun (WGS) entry which is preliminary data.</text>
</comment>
<comment type="similarity">
    <text evidence="1">Belongs to the peptidase C40 family.</text>
</comment>
<dbReference type="InterPro" id="IPR051794">
    <property type="entry name" value="PG_Endopeptidase_C40"/>
</dbReference>
<dbReference type="Proteomes" id="UP000625574">
    <property type="component" value="Unassembled WGS sequence"/>
</dbReference>
<dbReference type="InterPro" id="IPR038765">
    <property type="entry name" value="Papain-like_cys_pep_sf"/>
</dbReference>
<evidence type="ECO:0000256" key="3">
    <source>
        <dbReference type="ARBA" id="ARBA00022801"/>
    </source>
</evidence>
<evidence type="ECO:0000259" key="6">
    <source>
        <dbReference type="PROSITE" id="PS51935"/>
    </source>
</evidence>
<proteinExistence type="inferred from homology"/>
<protein>
    <submittedName>
        <fullName evidence="7">C40 family peptidase</fullName>
    </submittedName>
</protein>
<evidence type="ECO:0000256" key="1">
    <source>
        <dbReference type="ARBA" id="ARBA00007074"/>
    </source>
</evidence>
<accession>A0ABS0VY48</accession>
<evidence type="ECO:0000256" key="2">
    <source>
        <dbReference type="ARBA" id="ARBA00022670"/>
    </source>
</evidence>
<name>A0ABS0VY48_9CORY</name>
<dbReference type="Pfam" id="PF00877">
    <property type="entry name" value="NLPC_P60"/>
    <property type="match status" value="1"/>
</dbReference>
<evidence type="ECO:0000313" key="8">
    <source>
        <dbReference type="Proteomes" id="UP000625574"/>
    </source>
</evidence>
<feature type="region of interest" description="Disordered" evidence="5">
    <location>
        <begin position="164"/>
        <end position="201"/>
    </location>
</feature>
<keyword evidence="4" id="KW-0788">Thiol protease</keyword>
<keyword evidence="2" id="KW-0645">Protease</keyword>
<organism evidence="7 8">
    <name type="scientific">Corynebacterium marambiense</name>
    <dbReference type="NCBI Taxonomy" id="2765364"/>
    <lineage>
        <taxon>Bacteria</taxon>
        <taxon>Bacillati</taxon>
        <taxon>Actinomycetota</taxon>
        <taxon>Actinomycetes</taxon>
        <taxon>Mycobacteriales</taxon>
        <taxon>Corynebacteriaceae</taxon>
        <taxon>Corynebacterium</taxon>
    </lineage>
</organism>
<feature type="compositionally biased region" description="Pro residues" evidence="5">
    <location>
        <begin position="176"/>
        <end position="186"/>
    </location>
</feature>
<evidence type="ECO:0000313" key="7">
    <source>
        <dbReference type="EMBL" id="MBI9001711.1"/>
    </source>
</evidence>
<keyword evidence="8" id="KW-1185">Reference proteome</keyword>
<feature type="domain" description="NlpC/P60" evidence="6">
    <location>
        <begin position="194"/>
        <end position="307"/>
    </location>
</feature>
<evidence type="ECO:0000256" key="4">
    <source>
        <dbReference type="ARBA" id="ARBA00022807"/>
    </source>
</evidence>
<dbReference type="InterPro" id="IPR000064">
    <property type="entry name" value="NLP_P60_dom"/>
</dbReference>
<gene>
    <name evidence="7" type="ORF">JDV76_12180</name>
</gene>
<dbReference type="PANTHER" id="PTHR47359">
    <property type="entry name" value="PEPTIDOGLYCAN DL-ENDOPEPTIDASE CWLO"/>
    <property type="match status" value="1"/>
</dbReference>
<sequence>MNTPTQVIAPFGGMLDGLSTISSLLPPEIHPPATDITDVSSASALAEMFGTDASVLLDEAGALTKDFGTFLLTTADALMVMRSARDDLILIATTAMNAARPVLPLLCTPNPVTAAAAALRLTMIVAAAVAAATGRITTMEMALRPLAMKFRELAATETRLPGIVKADDAPHTSTPVPGPTLSPPNPAGLDATGQGAGRRAADAARSMVGTPYVWGGSGPGGFDCSGLTSWAWRQAGVELPRLAEQQTVGRQVTANELIAGDLVVWNGHVAMYVGNGEIVEAGSPVGVSPLRTTNSGMDFYGFWRPTG</sequence>